<feature type="compositionally biased region" description="Basic residues" evidence="1">
    <location>
        <begin position="235"/>
        <end position="246"/>
    </location>
</feature>
<organism evidence="2 3">
    <name type="scientific">Stylosanthes scabra</name>
    <dbReference type="NCBI Taxonomy" id="79078"/>
    <lineage>
        <taxon>Eukaryota</taxon>
        <taxon>Viridiplantae</taxon>
        <taxon>Streptophyta</taxon>
        <taxon>Embryophyta</taxon>
        <taxon>Tracheophyta</taxon>
        <taxon>Spermatophyta</taxon>
        <taxon>Magnoliopsida</taxon>
        <taxon>eudicotyledons</taxon>
        <taxon>Gunneridae</taxon>
        <taxon>Pentapetalae</taxon>
        <taxon>rosids</taxon>
        <taxon>fabids</taxon>
        <taxon>Fabales</taxon>
        <taxon>Fabaceae</taxon>
        <taxon>Papilionoideae</taxon>
        <taxon>50 kb inversion clade</taxon>
        <taxon>dalbergioids sensu lato</taxon>
        <taxon>Dalbergieae</taxon>
        <taxon>Pterocarpus clade</taxon>
        <taxon>Stylosanthes</taxon>
    </lineage>
</organism>
<sequence>MSTMPQHTQNVRYQSPYLRQQFPSGNDPPNKYEEVERIRQKESQEMMEMQNQITSRLNQIAEMLQKSTSQPIQHQPPTPIPNPLPSQPLPDPKGFLNPIHDEVTSEDESEDTDNEETKQHLYELLLEMVESKDERGADNEELMGFCEEYGSAHEDSETDQEKGTEDEWKKEMQTGKTTERFQIVKKGKDHSLQKDDGRMRGKESAQTKMIKALAKGWVKMLKEELEGSSCAGDRRTRKRGRIRPMKNRWQNSQMAPRKDKAPQMLTRFSRRLAALKARQTKDETGPSNAAPRDDEIINISSDSEQEQEYVQEEEGEIEEEEVSGYGALIEVLQPLSQEEPEDIPYDGPEDGEIEEEEEDPEEDFEDDPEEDPEEEPEEEQEEDQDWVEEDEMEEEEENEEEEDVTDLHPGVPDYDEYFHYYFKLGPPPNPASDEESDDE</sequence>
<comment type="caution">
    <text evidence="2">The sequence shown here is derived from an EMBL/GenBank/DDBJ whole genome shotgun (WGS) entry which is preliminary data.</text>
</comment>
<evidence type="ECO:0000313" key="2">
    <source>
        <dbReference type="EMBL" id="MED6149291.1"/>
    </source>
</evidence>
<feature type="compositionally biased region" description="Basic and acidic residues" evidence="1">
    <location>
        <begin position="150"/>
        <end position="179"/>
    </location>
</feature>
<feature type="compositionally biased region" description="Basic and acidic residues" evidence="1">
    <location>
        <begin position="30"/>
        <end position="41"/>
    </location>
</feature>
<evidence type="ECO:0000256" key="1">
    <source>
        <dbReference type="SAM" id="MobiDB-lite"/>
    </source>
</evidence>
<evidence type="ECO:0000313" key="3">
    <source>
        <dbReference type="Proteomes" id="UP001341840"/>
    </source>
</evidence>
<feature type="region of interest" description="Disordered" evidence="1">
    <location>
        <begin position="60"/>
        <end position="122"/>
    </location>
</feature>
<gene>
    <name evidence="2" type="ORF">PIB30_061014</name>
</gene>
<feature type="compositionally biased region" description="Acidic residues" evidence="1">
    <location>
        <begin position="303"/>
        <end position="322"/>
    </location>
</feature>
<name>A0ABU6TM20_9FABA</name>
<feature type="compositionally biased region" description="Pro residues" evidence="1">
    <location>
        <begin position="74"/>
        <end position="91"/>
    </location>
</feature>
<keyword evidence="3" id="KW-1185">Reference proteome</keyword>
<feature type="region of interest" description="Disordered" evidence="1">
    <location>
        <begin position="225"/>
        <end position="264"/>
    </location>
</feature>
<feature type="compositionally biased region" description="Acidic residues" evidence="1">
    <location>
        <begin position="338"/>
        <end position="404"/>
    </location>
</feature>
<dbReference type="Proteomes" id="UP001341840">
    <property type="component" value="Unassembled WGS sequence"/>
</dbReference>
<reference evidence="2 3" key="1">
    <citation type="journal article" date="2023" name="Plants (Basel)">
        <title>Bridging the Gap: Combining Genomics and Transcriptomics Approaches to Understand Stylosanthes scabra, an Orphan Legume from the Brazilian Caatinga.</title>
        <authorList>
            <person name="Ferreira-Neto J.R.C."/>
            <person name="da Silva M.D."/>
            <person name="Binneck E."/>
            <person name="de Melo N.F."/>
            <person name="da Silva R.H."/>
            <person name="de Melo A.L.T.M."/>
            <person name="Pandolfi V."/>
            <person name="Bustamante F.O."/>
            <person name="Brasileiro-Vidal A.C."/>
            <person name="Benko-Iseppon A.M."/>
        </authorList>
    </citation>
    <scope>NUCLEOTIDE SEQUENCE [LARGE SCALE GENOMIC DNA]</scope>
    <source>
        <tissue evidence="2">Leaves</tissue>
    </source>
</reference>
<feature type="region of interest" description="Disordered" evidence="1">
    <location>
        <begin position="1"/>
        <end position="41"/>
    </location>
</feature>
<feature type="compositionally biased region" description="Polar residues" evidence="1">
    <location>
        <begin position="1"/>
        <end position="24"/>
    </location>
</feature>
<dbReference type="EMBL" id="JASCZI010091168">
    <property type="protein sequence ID" value="MED6149291.1"/>
    <property type="molecule type" value="Genomic_DNA"/>
</dbReference>
<feature type="compositionally biased region" description="Acidic residues" evidence="1">
    <location>
        <begin position="104"/>
        <end position="114"/>
    </location>
</feature>
<feature type="region of interest" description="Disordered" evidence="1">
    <location>
        <begin position="276"/>
        <end position="439"/>
    </location>
</feature>
<protein>
    <submittedName>
        <fullName evidence="2">Uncharacterized protein</fullName>
    </submittedName>
</protein>
<proteinExistence type="predicted"/>
<feature type="compositionally biased region" description="Basic and acidic residues" evidence="1">
    <location>
        <begin position="189"/>
        <end position="205"/>
    </location>
</feature>
<feature type="region of interest" description="Disordered" evidence="1">
    <location>
        <begin position="150"/>
        <end position="207"/>
    </location>
</feature>
<accession>A0ABU6TM20</accession>